<dbReference type="RefSeq" id="WP_188819746.1">
    <property type="nucleotide sequence ID" value="NZ_BMLK01000009.1"/>
</dbReference>
<evidence type="ECO:0000256" key="6">
    <source>
        <dbReference type="ARBA" id="ARBA00023004"/>
    </source>
</evidence>
<dbReference type="InterPro" id="IPR012910">
    <property type="entry name" value="Plug_dom"/>
</dbReference>
<evidence type="ECO:0000256" key="8">
    <source>
        <dbReference type="ARBA" id="ARBA00023077"/>
    </source>
</evidence>
<accession>A0ABQ2JM79</accession>
<organism evidence="16 17">
    <name type="scientific">Novosphingobium indicum</name>
    <dbReference type="NCBI Taxonomy" id="462949"/>
    <lineage>
        <taxon>Bacteria</taxon>
        <taxon>Pseudomonadati</taxon>
        <taxon>Pseudomonadota</taxon>
        <taxon>Alphaproteobacteria</taxon>
        <taxon>Sphingomonadales</taxon>
        <taxon>Sphingomonadaceae</taxon>
        <taxon>Novosphingobium</taxon>
    </lineage>
</organism>
<name>A0ABQ2JM79_9SPHN</name>
<keyword evidence="4" id="KW-0410">Iron transport</keyword>
<keyword evidence="8 12" id="KW-0798">TonB box</keyword>
<evidence type="ECO:0000313" key="17">
    <source>
        <dbReference type="Proteomes" id="UP000605099"/>
    </source>
</evidence>
<keyword evidence="5 11" id="KW-0812">Transmembrane</keyword>
<dbReference type="InterPro" id="IPR037066">
    <property type="entry name" value="Plug_dom_sf"/>
</dbReference>
<dbReference type="SUPFAM" id="SSF56935">
    <property type="entry name" value="Porins"/>
    <property type="match status" value="1"/>
</dbReference>
<evidence type="ECO:0000256" key="12">
    <source>
        <dbReference type="RuleBase" id="RU003357"/>
    </source>
</evidence>
<sequence>MKLHHRTILLTASALSGFAAAPAMGQSADQGSANDIIVTAQRIEQRLQDVPVSVTVFSQETIDNNAVSNIKDLAQYTPGLQVNNRYGADSTNFSIRGFTQEQRTTATVGVYFADVVAPRGSGASFGGDGAGPGALFDLQNVQVLKGPQGTLFGRNSTGGAVLLVPKKPTDALEGYVEGTVGDYDLFGVQAVLNIPLADTFKVRLGGEHKQRDGYLRNIGNLGDGRYGNKGMGNLDYWTFRASIVADLTPDLENYTVATYTKSKSNGTIPKIIEAFAGVNASGIPFGDMAVSQMAREAAYDPWTVSNRLPDSQSTIEQWQIINKTTWQASDNITVKGILSYGEFRGKTNLDLFGNYFLNPNVPSGTETSGSQVTGFAFTHINPYTGLTNAQSTFVGELQVQGVSTDGRLNWQVGAYSEISDPLGKSGVQTATFSACNDIDSYDCPFTVLPNYFAPGVNGFFSFGSINGQLSSTKFEDYAVYGQASYDITDQLKFTAGLRYTWDKQTTDVQQLRPNLAGGYYTCGAPIGVSNTSGTTVTSATRFPISTIYDGCHDIQSKSSKAPTWLIGLDYKPMQDLLIYAKWTRGYRQGGLSIFSPDTTQPYDQEKVNTYEIGLKSSWHGVIPGSFNISGFYNDFTNQQLLLGVQDLIANADGTPTAPPSASIVNSGSSTLQGFEAELNLRPFEGMRISAAYGYLKTKIKELTAPTFAPGSPYDTVTLPNVGDPIPNAQPHKLTLSANYTLPLPESVGAITFGGTWIYTGKFRSVADSCPTATTPGCPTLRDSSGTPYVLTNPGAGIVPSTNVLNLNLNWNNVGGMPVDATLFVTNVTKEVVYLNINENTSRGFRSALLGEPRMWGLRLKYRFGQ</sequence>
<evidence type="ECO:0000256" key="5">
    <source>
        <dbReference type="ARBA" id="ARBA00022692"/>
    </source>
</evidence>
<keyword evidence="17" id="KW-1185">Reference proteome</keyword>
<dbReference type="Gene3D" id="2.40.170.20">
    <property type="entry name" value="TonB-dependent receptor, beta-barrel domain"/>
    <property type="match status" value="1"/>
</dbReference>
<comment type="similarity">
    <text evidence="11 12">Belongs to the TonB-dependent receptor family.</text>
</comment>
<keyword evidence="9 11" id="KW-0472">Membrane</keyword>
<keyword evidence="2 11" id="KW-0813">Transport</keyword>
<keyword evidence="7" id="KW-0406">Ion transport</keyword>
<evidence type="ECO:0000256" key="9">
    <source>
        <dbReference type="ARBA" id="ARBA00023136"/>
    </source>
</evidence>
<dbReference type="Pfam" id="PF00593">
    <property type="entry name" value="TonB_dep_Rec_b-barrel"/>
    <property type="match status" value="1"/>
</dbReference>
<feature type="domain" description="TonB-dependent receptor plug" evidence="15">
    <location>
        <begin position="47"/>
        <end position="160"/>
    </location>
</feature>
<feature type="signal peptide" evidence="13">
    <location>
        <begin position="1"/>
        <end position="25"/>
    </location>
</feature>
<evidence type="ECO:0000256" key="3">
    <source>
        <dbReference type="ARBA" id="ARBA00022452"/>
    </source>
</evidence>
<keyword evidence="3 11" id="KW-1134">Transmembrane beta strand</keyword>
<dbReference type="PROSITE" id="PS52016">
    <property type="entry name" value="TONB_DEPENDENT_REC_3"/>
    <property type="match status" value="1"/>
</dbReference>
<dbReference type="InterPro" id="IPR036942">
    <property type="entry name" value="Beta-barrel_TonB_sf"/>
</dbReference>
<evidence type="ECO:0000256" key="7">
    <source>
        <dbReference type="ARBA" id="ARBA00023065"/>
    </source>
</evidence>
<feature type="domain" description="TonB-dependent receptor-like beta-barrel" evidence="14">
    <location>
        <begin position="307"/>
        <end position="826"/>
    </location>
</feature>
<evidence type="ECO:0000256" key="1">
    <source>
        <dbReference type="ARBA" id="ARBA00004571"/>
    </source>
</evidence>
<evidence type="ECO:0000256" key="13">
    <source>
        <dbReference type="SAM" id="SignalP"/>
    </source>
</evidence>
<keyword evidence="16" id="KW-0675">Receptor</keyword>
<evidence type="ECO:0000256" key="10">
    <source>
        <dbReference type="ARBA" id="ARBA00023237"/>
    </source>
</evidence>
<keyword evidence="13" id="KW-0732">Signal</keyword>
<evidence type="ECO:0000259" key="14">
    <source>
        <dbReference type="Pfam" id="PF00593"/>
    </source>
</evidence>
<dbReference type="Gene3D" id="2.170.130.10">
    <property type="entry name" value="TonB-dependent receptor, plug domain"/>
    <property type="match status" value="1"/>
</dbReference>
<feature type="chain" id="PRO_5046776303" evidence="13">
    <location>
        <begin position="26"/>
        <end position="865"/>
    </location>
</feature>
<dbReference type="InterPro" id="IPR039426">
    <property type="entry name" value="TonB-dep_rcpt-like"/>
</dbReference>
<dbReference type="EMBL" id="BMLK01000009">
    <property type="protein sequence ID" value="GGN50467.1"/>
    <property type="molecule type" value="Genomic_DNA"/>
</dbReference>
<evidence type="ECO:0000256" key="4">
    <source>
        <dbReference type="ARBA" id="ARBA00022496"/>
    </source>
</evidence>
<evidence type="ECO:0000313" key="16">
    <source>
        <dbReference type="EMBL" id="GGN50467.1"/>
    </source>
</evidence>
<gene>
    <name evidence="16" type="ORF">GCM10011349_22130</name>
</gene>
<proteinExistence type="inferred from homology"/>
<comment type="caution">
    <text evidence="16">The sequence shown here is derived from an EMBL/GenBank/DDBJ whole genome shotgun (WGS) entry which is preliminary data.</text>
</comment>
<dbReference type="Proteomes" id="UP000605099">
    <property type="component" value="Unassembled WGS sequence"/>
</dbReference>
<reference evidence="17" key="1">
    <citation type="journal article" date="2019" name="Int. J. Syst. Evol. Microbiol.">
        <title>The Global Catalogue of Microorganisms (GCM) 10K type strain sequencing project: providing services to taxonomists for standard genome sequencing and annotation.</title>
        <authorList>
            <consortium name="The Broad Institute Genomics Platform"/>
            <consortium name="The Broad Institute Genome Sequencing Center for Infectious Disease"/>
            <person name="Wu L."/>
            <person name="Ma J."/>
        </authorList>
    </citation>
    <scope>NUCLEOTIDE SEQUENCE [LARGE SCALE GENOMIC DNA]</scope>
    <source>
        <strain evidence="17">CGMCC 1.6784</strain>
    </source>
</reference>
<evidence type="ECO:0000256" key="11">
    <source>
        <dbReference type="PROSITE-ProRule" id="PRU01360"/>
    </source>
</evidence>
<evidence type="ECO:0000259" key="15">
    <source>
        <dbReference type="Pfam" id="PF07715"/>
    </source>
</evidence>
<dbReference type="PANTHER" id="PTHR32552:SF81">
    <property type="entry name" value="TONB-DEPENDENT OUTER MEMBRANE RECEPTOR"/>
    <property type="match status" value="1"/>
</dbReference>
<dbReference type="InterPro" id="IPR000531">
    <property type="entry name" value="Beta-barrel_TonB"/>
</dbReference>
<keyword evidence="6" id="KW-0408">Iron</keyword>
<comment type="subcellular location">
    <subcellularLocation>
        <location evidence="1 11">Cell outer membrane</location>
        <topology evidence="1 11">Multi-pass membrane protein</topology>
    </subcellularLocation>
</comment>
<evidence type="ECO:0000256" key="2">
    <source>
        <dbReference type="ARBA" id="ARBA00022448"/>
    </source>
</evidence>
<dbReference type="Pfam" id="PF07715">
    <property type="entry name" value="Plug"/>
    <property type="match status" value="1"/>
</dbReference>
<protein>
    <submittedName>
        <fullName evidence="16">TonB-dependent receptor</fullName>
    </submittedName>
</protein>
<dbReference type="PANTHER" id="PTHR32552">
    <property type="entry name" value="FERRICHROME IRON RECEPTOR-RELATED"/>
    <property type="match status" value="1"/>
</dbReference>
<keyword evidence="10 11" id="KW-0998">Cell outer membrane</keyword>